<sequence length="3110" mass="348160">MWWLDPGKEVLNVVFNRILAPYIENLDMGQVNYGIGQGQIGLRKLKLKRGALDKFRLPVDVIEGHLGKFQLSLHWMNLGNQPVEILIEDVSLLVVPSMQSKYDPEEEEKRALAAKLERVENAELLHMRGQAEKTTDESPQQQGLIASLIAKIINNLQITVKNIHIRYEDKLSVPGHPFAGGITLAGFKAVSVDQDWRPAFIESTAGAIHKLGQLQSLAVYFDTDASSLAGLSPSEVVEKFNAMIAQDAESSDHQFILKPVSGEGRIVMNHNFDGEKPRFDIQLLFDEIGVALDDSQYRDVISLLDMYHVYIRKHQYRKYLPHDQELSANAPRARLKFACTAILESVRDRRKRWTWDYFAERRDDRLRYVELFQKKNLEVIAGDDVTELEALERKLSYEDIRFYRSIARSRLRKDEALRKRLEQEKAKQKQQKQGWGSWLWGSSDNSSSDDPAFGGNMTEEQRQQLYDVLDYDEKMDLTSSFQTPSEFMKARIKANLKRGSFTLRNDPHREVRDIIAINFDAFQADVIQRPDNLEASISLGGFSVFDGTTEKSVHRQIVKVKDLGVPQESRNPDEPFLFIKFENKPLDERADNALTVRMRHMEIIYHKGYVEAVYKFLKPPESQIESVEALLTAASETLEGLSKETRAGLEFALQNHKTIDIQMDMNAPIIIVPEDVTTAKGRHLIIDAGHISIESELADKKAIRSLRQKKDQTWSHDADQHLQSLLYDKFSLKLEAAQFVLGNDLQSCLDALSSSHDSRNLHLLERINVNLLVQNSIVPTFAQLARFKVSGNLPSLQVNLSDNKYKALMRLVDVGIPKFGDNTQAPAVTVPSTVMPDFHLAPARLFPSNDTEYHMEDDDGVHAPQDSQSETFYEADDTVDNTELRQHIFEFAFQVDRLGATLSKSSGDGTEKSLGNVSFERFDLKFMLAKFDMKVDVNLRSLSMDIEQPGKGLMKFISSNETAEKEDLLSVGYTRVQKESPEFLTVHEGIDQAVDVKISTFRFYAAPEPVVSLYDFIMTTFVPSSNANIQQEREPSPENYGTPAPVAQSTANAGKIKVGVELASVQVTLINEDIHLATLSLSTAHVAVLVLPTGLQVAARLGSLSLSNDSTEHPVLDDFDQILSIEGHNFADFSYENFNTKRDDGIQTIVQLNAGSLKLHYLERPLHDLYVFLAKLARLKGLYDVATQAAVQTASGVDVASLQFNIAIKTPIVIFPSDPCHSRDVLTMRLGEITARNVCEGKANIINASLRGVQLTSTLYYDGEPSVMKVIDDIDLQSKVTQTGGIDRSADVEYPDTQVAIDISAIRLHLTQIQYGLLMELLQSIPKVLEGAPTGTAQAESATIEPTSRSSSKGESLAQSSANASNTHAWTTVDLVVTMETVKLHLYDDHAFRQSDTKDHGIARFALNRSNLRFKMLSDGAQEAQVVLKSFTVTNTRPGGSKFREIIPAATHDRNQFMVLYTRAGGPQATPQAILSIDTPQIIFAIDPVFGLLKFFTSGIAPQSTHSSEEDAVVESTQTAPASSFDFRLELHDVSISVLENDTDPDSQSIRLAIKRVLLSQQGVMALTVDRLGMSLMRMGKPEDSARFLDDFDLTFTLDNRSSSSQNMSSIELNAKPIVFRASYRDIRLITAIVNKAIELYTVTQNDPNEQKDDQEGTGAMTVLGQTTQSAKRGKPRPAGKARTITSKEQLKASFDGFRLVLIGDMHEQPMLHLKVKPFIVGAKDWSGELSATTTIATQISYWNLTNSHWEPLIDPWRFSITVSRSTSTSELGLKLEARERLDLNLSTTFAELAMTTWNQWSKEGDHILQNARGSYAPYQIRNRTGSPIFIWADDDNSNLLEGDGGAQIASDQTIDWRFDDWRTMREHVPTSGHHNIGIRFVGKTWDHLRSIPVDREGEFVFPLRPRTEKHSNRLLCEVKVVDNVKVVTIRSTFKVENLTLYPIEVTLVDEHGHPVYSLEKIAPGQDYALPIEAVNQTKIRIQPDQGFGYKWCGAIRWEDIVTRPSFTVKCPHGDPREAAFRFQAWVQSDLTANESLLRKYPKINLKLRAPLELENLLPYNLQYRVYDKDTDQNWKSYLRQGGIMPVHSVELAHLVLLNVELQDTVFKPSDFAIINTDGSSEFDVESRLVLRDQSGRKLNLKLNYVRYPESGGAFKVQIYSPYVVVNKTGLPFYVRARSNRAAALQDVAGDTRTEVLSSPTPFMLSHVNDHGREFAMKFADSSWSKPVSLEAPSAETPLVVPSQKQRSDEFHVGLSWTEGLGKYKLSKVLTLTPRFLLKNNLSEAIAFRQHGVAPRERSVINPGERMPLHLLNGNKEEKLLTLAFPGLNALWSPPINLADIGSVYLRLQRGAENPSGITLVRADIQVDGSTVFIQFNPAQDEWPFIVENNSDYPFQLCQRDATRDDNMRTTSYPVYHVNAHSTLSYAWDNPAAKDKKIALMFNDFRRMVDVMEIGSLVPFKFNDGQRVRAVSLDVRADGRRQVLRITKYSVEQSPYKPRGRGTSGSLARQDTISSAVETFEAVSEEVAPSFAFSVDFAGIGISLVNRKLIEVIYLSANKLLFEYTSSTTAQAFTLSCGTLQVDNQLHEALYSVVLQPTPIAKEAKAIAALPTIQASVILLNDNTHGVVFVKYCSVLLQALNIEADEDLLFAVYDLIQIKGLSWEESTKDVLIEYPEEIPEPKPTNVGQNIYFEVLELQPIKLSLSFMRADRVSSEEKLSIRNPLAVVLNALTMALGNVNDAPLELNALAIKDVRLTTIELQTRIMYHYRQDVIRQLYRFLGSADFIGNPVGLFTNVSSGVADIFYEPFNGVVMHGNSELGIGIAKGAASFVKKTVFGFSDSMTKFTSSVGKGLSSATFDQEYQARRRMAQRRNRPRHAIYGVTAGGEAFASSVASAMEGVLMKPIEGAESEGAVGFFKGMGKGIVGAVTKPVVGVFDLASNVSEGIRNTTTVFDNPDRDRVRLPRLVPHDHVLKPYSAREALGQYWMRDLKDSSYRQEFYVAHINTPGSDNIVLLTMTRVISFWSKRLRLDWELPLTQVQGSFQASDVGNISLISLSGVTVEDTGIRFAHKSGSAHDKFVFIPDKNSQSWFFEQVAGVVKAFNIRRRMDA</sequence>
<evidence type="ECO:0000259" key="7">
    <source>
        <dbReference type="Pfam" id="PF25036"/>
    </source>
</evidence>
<feature type="region of interest" description="Disordered" evidence="4">
    <location>
        <begin position="1664"/>
        <end position="1684"/>
    </location>
</feature>
<evidence type="ECO:0000256" key="1">
    <source>
        <dbReference type="ARBA" id="ARBA00006545"/>
    </source>
</evidence>
<keyword evidence="3" id="KW-0445">Lipid transport</keyword>
<evidence type="ECO:0000256" key="3">
    <source>
        <dbReference type="ARBA" id="ARBA00023055"/>
    </source>
</evidence>
<accession>A0ABR3ADF9</accession>
<evidence type="ECO:0000256" key="2">
    <source>
        <dbReference type="ARBA" id="ARBA00022448"/>
    </source>
</evidence>
<evidence type="ECO:0000313" key="10">
    <source>
        <dbReference type="Proteomes" id="UP001437256"/>
    </source>
</evidence>
<feature type="compositionally biased region" description="Low complexity" evidence="4">
    <location>
        <begin position="431"/>
        <end position="450"/>
    </location>
</feature>
<feature type="domain" description="VPS13-like middle region" evidence="6">
    <location>
        <begin position="1069"/>
        <end position="1803"/>
    </location>
</feature>
<dbReference type="Pfam" id="PF25036">
    <property type="entry name" value="VPS13_VAB"/>
    <property type="match status" value="1"/>
</dbReference>
<evidence type="ECO:0000259" key="6">
    <source>
        <dbReference type="Pfam" id="PF25033"/>
    </source>
</evidence>
<reference evidence="9 10" key="1">
    <citation type="submission" date="2024-05" db="EMBL/GenBank/DDBJ databases">
        <title>A draft genome resource for the thread blight pathogen Marasmius tenuissimus strain MS-2.</title>
        <authorList>
            <person name="Yulfo-Soto G.E."/>
            <person name="Baruah I.K."/>
            <person name="Amoako-Attah I."/>
            <person name="Bukari Y."/>
            <person name="Meinhardt L.W."/>
            <person name="Bailey B.A."/>
            <person name="Cohen S.P."/>
        </authorList>
    </citation>
    <scope>NUCLEOTIDE SEQUENCE [LARGE SCALE GENOMIC DNA]</scope>
    <source>
        <strain evidence="9 10">MS-2</strain>
    </source>
</reference>
<evidence type="ECO:0000313" key="9">
    <source>
        <dbReference type="EMBL" id="KAL0071972.1"/>
    </source>
</evidence>
<evidence type="ECO:0000256" key="4">
    <source>
        <dbReference type="SAM" id="MobiDB-lite"/>
    </source>
</evidence>
<evidence type="ECO:0000259" key="5">
    <source>
        <dbReference type="Pfam" id="PF12624"/>
    </source>
</evidence>
<feature type="domain" description="Chorein N-terminal" evidence="5">
    <location>
        <begin position="12"/>
        <end position="823"/>
    </location>
</feature>
<dbReference type="EMBL" id="JBBXMP010000002">
    <property type="protein sequence ID" value="KAL0071972.1"/>
    <property type="molecule type" value="Genomic_DNA"/>
</dbReference>
<feature type="domain" description="Vacuolar protein sorting-associated protein 13 VPS13 adaptor binding" evidence="7">
    <location>
        <begin position="1861"/>
        <end position="2434"/>
    </location>
</feature>
<comment type="similarity">
    <text evidence="1">Belongs to the VPS13 family.</text>
</comment>
<dbReference type="Pfam" id="PF25033">
    <property type="entry name" value="VPS13_M"/>
    <property type="match status" value="1"/>
</dbReference>
<dbReference type="InterPro" id="IPR056747">
    <property type="entry name" value="VPS13-like_M"/>
</dbReference>
<name>A0ABR3ADF9_9AGAR</name>
<dbReference type="Proteomes" id="UP001437256">
    <property type="component" value="Unassembled WGS sequence"/>
</dbReference>
<comment type="caution">
    <text evidence="9">The sequence shown here is derived from an EMBL/GenBank/DDBJ whole genome shotgun (WGS) entry which is preliminary data.</text>
</comment>
<keyword evidence="10" id="KW-1185">Reference proteome</keyword>
<feature type="region of interest" description="Disordered" evidence="4">
    <location>
        <begin position="1336"/>
        <end position="1363"/>
    </location>
</feature>
<dbReference type="InterPro" id="IPR056748">
    <property type="entry name" value="VPS13-like_C"/>
</dbReference>
<gene>
    <name evidence="9" type="primary">VPS13</name>
    <name evidence="9" type="ORF">AAF712_000895</name>
</gene>
<organism evidence="9 10">
    <name type="scientific">Marasmius tenuissimus</name>
    <dbReference type="NCBI Taxonomy" id="585030"/>
    <lineage>
        <taxon>Eukaryota</taxon>
        <taxon>Fungi</taxon>
        <taxon>Dikarya</taxon>
        <taxon>Basidiomycota</taxon>
        <taxon>Agaricomycotina</taxon>
        <taxon>Agaricomycetes</taxon>
        <taxon>Agaricomycetidae</taxon>
        <taxon>Agaricales</taxon>
        <taxon>Marasmiineae</taxon>
        <taxon>Marasmiaceae</taxon>
        <taxon>Marasmius</taxon>
    </lineage>
</organism>
<dbReference type="Pfam" id="PF25037">
    <property type="entry name" value="VPS13_C"/>
    <property type="match status" value="1"/>
</dbReference>
<evidence type="ECO:0000259" key="8">
    <source>
        <dbReference type="Pfam" id="PF25037"/>
    </source>
</evidence>
<dbReference type="InterPro" id="IPR026854">
    <property type="entry name" value="VPS13_N"/>
</dbReference>
<feature type="region of interest" description="Disordered" evidence="4">
    <location>
        <begin position="422"/>
        <end position="456"/>
    </location>
</feature>
<proteinExistence type="inferred from homology"/>
<dbReference type="InterPro" id="IPR026847">
    <property type="entry name" value="VPS13"/>
</dbReference>
<dbReference type="Pfam" id="PF12624">
    <property type="entry name" value="VPS13_N"/>
    <property type="match status" value="1"/>
</dbReference>
<dbReference type="InterPro" id="IPR009543">
    <property type="entry name" value="VPS13_VAB"/>
</dbReference>
<dbReference type="PANTHER" id="PTHR16166:SF93">
    <property type="entry name" value="INTERMEMBRANE LIPID TRANSFER PROTEIN VPS13"/>
    <property type="match status" value="1"/>
</dbReference>
<dbReference type="PANTHER" id="PTHR16166">
    <property type="entry name" value="VACUOLAR PROTEIN SORTING-ASSOCIATED PROTEIN VPS13"/>
    <property type="match status" value="1"/>
</dbReference>
<feature type="domain" description="Intermembrane lipid transfer protein VPS13-like C-terminal" evidence="8">
    <location>
        <begin position="2961"/>
        <end position="3053"/>
    </location>
</feature>
<keyword evidence="2" id="KW-0813">Transport</keyword>
<protein>
    <submittedName>
        <fullName evidence="9">Vacuolar protein sorting-associated protein 13</fullName>
    </submittedName>
</protein>